<dbReference type="PANTHER" id="PTHR30121">
    <property type="entry name" value="UNCHARACTERIZED PROTEIN YJGR-RELATED"/>
    <property type="match status" value="1"/>
</dbReference>
<dbReference type="EMBL" id="CP090978">
    <property type="protein sequence ID" value="UJF32662.1"/>
    <property type="molecule type" value="Genomic_DNA"/>
</dbReference>
<evidence type="ECO:0000313" key="3">
    <source>
        <dbReference type="Proteomes" id="UP001649230"/>
    </source>
</evidence>
<dbReference type="InterPro" id="IPR002789">
    <property type="entry name" value="HerA_central"/>
</dbReference>
<feature type="domain" description="Helicase HerA central" evidence="1">
    <location>
        <begin position="1449"/>
        <end position="1652"/>
    </location>
</feature>
<dbReference type="NCBIfam" id="TIGR03237">
    <property type="entry name" value="dnd_assoc_2"/>
    <property type="match status" value="1"/>
</dbReference>
<keyword evidence="3" id="KW-1185">Reference proteome</keyword>
<dbReference type="PANTHER" id="PTHR30121:SF6">
    <property type="entry name" value="SLR6007 PROTEIN"/>
    <property type="match status" value="1"/>
</dbReference>
<name>A0ABY3SF84_9BACL</name>
<dbReference type="Gene3D" id="3.40.50.300">
    <property type="entry name" value="P-loop containing nucleotide triphosphate hydrolases"/>
    <property type="match status" value="2"/>
</dbReference>
<proteinExistence type="predicted"/>
<dbReference type="RefSeq" id="WP_235119010.1">
    <property type="nucleotide sequence ID" value="NZ_CP090978.1"/>
</dbReference>
<dbReference type="Proteomes" id="UP001649230">
    <property type="component" value="Chromosome"/>
</dbReference>
<reference evidence="2 3" key="1">
    <citation type="journal article" date="2024" name="Int. J. Syst. Evol. Microbiol.">
        <title>Paenibacillus hexagrammi sp. nov., a novel bacterium isolated from the gut content of Hexagrammos agrammus.</title>
        <authorList>
            <person name="Jung H.K."/>
            <person name="Kim D.G."/>
            <person name="Zin H."/>
            <person name="Park J."/>
            <person name="Jung H."/>
            <person name="Kim Y.O."/>
            <person name="Kong H.J."/>
            <person name="Kim J.W."/>
            <person name="Kim Y.S."/>
        </authorList>
    </citation>
    <scope>NUCLEOTIDE SEQUENCE [LARGE SCALE GENOMIC DNA]</scope>
    <source>
        <strain evidence="2 3">YPD9-1</strain>
    </source>
</reference>
<protein>
    <submittedName>
        <fullName evidence="2">DNA phosphorothioation-dependent restriction protein DptH</fullName>
    </submittedName>
</protein>
<dbReference type="InterPro" id="IPR017646">
    <property type="entry name" value="Dnd_assoc_2"/>
</dbReference>
<organism evidence="2 3">
    <name type="scientific">Paenibacillus hexagrammi</name>
    <dbReference type="NCBI Taxonomy" id="2908839"/>
    <lineage>
        <taxon>Bacteria</taxon>
        <taxon>Bacillati</taxon>
        <taxon>Bacillota</taxon>
        <taxon>Bacilli</taxon>
        <taxon>Bacillales</taxon>
        <taxon>Paenibacillaceae</taxon>
        <taxon>Paenibacillus</taxon>
    </lineage>
</organism>
<dbReference type="SUPFAM" id="SSF52540">
    <property type="entry name" value="P-loop containing nucleoside triphosphate hydrolases"/>
    <property type="match status" value="1"/>
</dbReference>
<evidence type="ECO:0000259" key="1">
    <source>
        <dbReference type="Pfam" id="PF01935"/>
    </source>
</evidence>
<gene>
    <name evidence="2" type="primary">dptH</name>
    <name evidence="2" type="ORF">L0M14_24035</name>
</gene>
<dbReference type="Pfam" id="PF01935">
    <property type="entry name" value="DUF87"/>
    <property type="match status" value="1"/>
</dbReference>
<sequence>MSNQFYSYITDLLLDFFKYSSIKQGDRFYLQVDKDEDVNHLVRRFNDMVGVQPFTYTHEQGTAYSTICFELQNVKLVIANTSNEVNPDFLVTLRNQVGEQQGEWSGAALFSIVSRPLDSISGGSSDLQKDGMPLHPKMFVGKLKQEIEQKINSKVDQIILNERMVQIMSELSFQQVTFFDFEEIFSAISKGGIEKNDYPDFGLFYDSDLSSYKGTQIKNRLDLNRELFDFVQKYHDLNYEEEILEKKISLKHLKDLKEPELWKITDFTDVKKGLQAAEEESKNSKVELAELKTGNNLLFWNRPQKDSTAGNRKRQIIVFNPDNLEEVSLIANFDLGGKIKSLNDNFVSVDKKTKTFVTTRSGKVNLTININTIPNEPLFTRVNYKHDNKVALGCELFIAVLPMSPEDFKDFETNFSVDPARGSIITNMESDYKKIGDGSFSEEIVEVNEMNQVIHINKEKAYKLQLQSDSYNDENEMDVKLVYGNSNVTVPITFRNEFPETVPIHSFRVWKLKREEERSFQRVQNSSKLIFGNREFYANHEYCTYLDWEQEWVEQGLLSARIDSDILIPNEIKISVELREAYNRFVNRFRIINNIPSLTFYDESIYHWAVEYIKAYVNEIESFTNGVAAGRKGTDLFKLGVLYTLDEILFSPFHPINVAYQLELINSLGAEHIENAVLSRLRPESLVPFIYVNTGVDRLYKSDVQAIATEWMAYKPVQKVSVTDANKYLSNIVKDKLQQFEEHFAYLFNSKNKSPVKINVISIENDLEVVRGILSWMIDQLNKKSRKEIKPIEVTIYRDNNFISAFDLLSKAHDTEEFNRLFNLKIDNVEDINSIDVLRMIHRSVVFYKKELSNEFEYAHISYYRMNMQEKFAIQPMKDMTTGIALKGLYSSVPSMKGSENFRSGFGMRNIEETHQELLIKVATSVNELAANLKNEGNDSYHKGEAIYSRTTAAEEVYLNEIFSASHWVTFIDSNLDLEYFNNLSENLVVIHYNDQYSSSNKYDAITVTNKSEQYFAVIKEFLKSKEVESTDATAINTIKAFNTFNGEWLLRIVGSKGHYSREKLSILSAIKFALAYFDHPNIKWVPISLEEILRVAGSVSLNKSEGIFTTKNLGFKGSHSDDLLLMGIEEREEKLLVHIFPIEVKIGVNSKPVMDKAKIQVTKTKKLFREALCNKEKPFTSKFYRYFFAQLYLVNAAKLHSSGFWPQKDYRISDSIISKLISNKMVISFKTDRLLGDGAVLSFQTNAHIRESELSEGVTYVNLPESDGYNGLTKSMNEMYEWIQTKPNDFVKESMLSYSYHADGECDIDCLEGVNTIALNKALIASEPPEQREVLTDASSKYLVNEYYFEELKGKGKQNECPKNDQTLLVKDDLNLLVEPKSLIVTEEQASLDEFNGQHGNNEKSNGETDITQVMTNNGASIEKIRVLIGKAENSNRDIYWEYGNIGLANRHLLISGKSGQGKTYFMQCLLLELAKQQVSSIVVDYTEGFLPNQLEPEFVDHLGSKLKQRIVYTDKFPINPFRRNVRDIGGLTLPESDTDVAERVKSVFSSVYRTLGIQQQNVIYDAVLRGMQTYDREMNLDHLRHLLEEEGSNYAKTALSQIRPFIDRQVFSKDTLMNWGDILSDRGTVYIIQLTGYPREIQLMITEFILWDLWNFTLRFGEKTTPIPVILDEAQNLDHTEQSPSSKILTEGRKFGWSGWYATQFLKSQLSSDELARLQNASQKIYFAQPEQELSYIASNLSSDSAERKRYETKISSLRKGQCLVHGPILTDSGELTGQTVTTVNITPLKERI</sequence>
<dbReference type="InterPro" id="IPR027417">
    <property type="entry name" value="P-loop_NTPase"/>
</dbReference>
<evidence type="ECO:0000313" key="2">
    <source>
        <dbReference type="EMBL" id="UJF32662.1"/>
    </source>
</evidence>
<dbReference type="InterPro" id="IPR051162">
    <property type="entry name" value="T4SS_component"/>
</dbReference>
<accession>A0ABY3SF84</accession>